<protein>
    <recommendedName>
        <fullName evidence="2">TLDc domain-containing protein</fullName>
    </recommendedName>
</protein>
<feature type="domain" description="TLDc" evidence="2">
    <location>
        <begin position="147"/>
        <end position="314"/>
    </location>
</feature>
<dbReference type="AlphaFoldDB" id="A0A078AIV8"/>
<evidence type="ECO:0000313" key="3">
    <source>
        <dbReference type="EMBL" id="CDW81382.1"/>
    </source>
</evidence>
<name>A0A078AIV8_STYLE</name>
<feature type="transmembrane region" description="Helical" evidence="1">
    <location>
        <begin position="28"/>
        <end position="46"/>
    </location>
</feature>
<gene>
    <name evidence="3" type="primary">Contig8815.g9416</name>
    <name evidence="3" type="ORF">STYLEM_10398</name>
</gene>
<keyword evidence="4" id="KW-1185">Reference proteome</keyword>
<dbReference type="PROSITE" id="PS51886">
    <property type="entry name" value="TLDC"/>
    <property type="match status" value="1"/>
</dbReference>
<evidence type="ECO:0000259" key="2">
    <source>
        <dbReference type="PROSITE" id="PS51886"/>
    </source>
</evidence>
<dbReference type="SMART" id="SM00584">
    <property type="entry name" value="TLDc"/>
    <property type="match status" value="1"/>
</dbReference>
<dbReference type="Pfam" id="PF07534">
    <property type="entry name" value="TLD"/>
    <property type="match status" value="1"/>
</dbReference>
<dbReference type="OrthoDB" id="289228at2759"/>
<evidence type="ECO:0000256" key="1">
    <source>
        <dbReference type="SAM" id="Phobius"/>
    </source>
</evidence>
<keyword evidence="1" id="KW-1133">Transmembrane helix</keyword>
<reference evidence="3 4" key="1">
    <citation type="submission" date="2014-06" db="EMBL/GenBank/DDBJ databases">
        <authorList>
            <person name="Swart Estienne"/>
        </authorList>
    </citation>
    <scope>NUCLEOTIDE SEQUENCE [LARGE SCALE GENOMIC DNA]</scope>
    <source>
        <strain evidence="3 4">130c</strain>
    </source>
</reference>
<keyword evidence="1" id="KW-0472">Membrane</keyword>
<evidence type="ECO:0000313" key="4">
    <source>
        <dbReference type="Proteomes" id="UP000039865"/>
    </source>
</evidence>
<dbReference type="EMBL" id="CCKQ01009876">
    <property type="protein sequence ID" value="CDW81382.1"/>
    <property type="molecule type" value="Genomic_DNA"/>
</dbReference>
<dbReference type="InterPro" id="IPR006571">
    <property type="entry name" value="TLDc_dom"/>
</dbReference>
<sequence>MILDKENQLNIELIGESSRQPSKMRYKLLASTVVALAAFFIAFQTVSNGSDELELQNPTTLTYMEINLGEWQKLTSFGLFSTPIRSLHVSPKGDIYVLQDQPPNYRYEQSSLRRYSFKYDSFEGAVLWFLPRSLEAKIFLSYLLSEKYVALVRADNSVLNKRSLEGEPFSATRLCYRASQDGFSCDLFSSQCRDKGPSVTIVKTTKGKVFGGYNPISWQNTPLRPDSTPRAFVFILDRGLILRSRYPKSPSIKNTCCGPSFDIDFTLDLNFPESQYTRFGSTYNGINYFSLDAESFLAGEPNYHLADVEVYTLS</sequence>
<organism evidence="3 4">
    <name type="scientific">Stylonychia lemnae</name>
    <name type="common">Ciliate</name>
    <dbReference type="NCBI Taxonomy" id="5949"/>
    <lineage>
        <taxon>Eukaryota</taxon>
        <taxon>Sar</taxon>
        <taxon>Alveolata</taxon>
        <taxon>Ciliophora</taxon>
        <taxon>Intramacronucleata</taxon>
        <taxon>Spirotrichea</taxon>
        <taxon>Stichotrichia</taxon>
        <taxon>Sporadotrichida</taxon>
        <taxon>Oxytrichidae</taxon>
        <taxon>Stylonychinae</taxon>
        <taxon>Stylonychia</taxon>
    </lineage>
</organism>
<dbReference type="InParanoid" id="A0A078AIV8"/>
<keyword evidence="1" id="KW-0812">Transmembrane</keyword>
<accession>A0A078AIV8</accession>
<proteinExistence type="predicted"/>
<dbReference type="Proteomes" id="UP000039865">
    <property type="component" value="Unassembled WGS sequence"/>
</dbReference>